<feature type="chain" id="PRO_5008146484" evidence="1">
    <location>
        <begin position="26"/>
        <end position="66"/>
    </location>
</feature>
<dbReference type="WBParaSite" id="GPLIN_000283300">
    <property type="protein sequence ID" value="GPLIN_000283300"/>
    <property type="gene ID" value="GPLIN_000283300"/>
</dbReference>
<name>A0A183BQE7_GLOPA</name>
<keyword evidence="1" id="KW-0732">Signal</keyword>
<feature type="signal peptide" evidence="1">
    <location>
        <begin position="1"/>
        <end position="25"/>
    </location>
</feature>
<evidence type="ECO:0000256" key="1">
    <source>
        <dbReference type="SAM" id="SignalP"/>
    </source>
</evidence>
<accession>A0A183BQE7</accession>
<protein>
    <submittedName>
        <fullName evidence="3">Uncharacterized protein</fullName>
    </submittedName>
</protein>
<organism evidence="2 3">
    <name type="scientific">Globodera pallida</name>
    <name type="common">Potato cyst nematode worm</name>
    <name type="synonym">Heterodera pallida</name>
    <dbReference type="NCBI Taxonomy" id="36090"/>
    <lineage>
        <taxon>Eukaryota</taxon>
        <taxon>Metazoa</taxon>
        <taxon>Ecdysozoa</taxon>
        <taxon>Nematoda</taxon>
        <taxon>Chromadorea</taxon>
        <taxon>Rhabditida</taxon>
        <taxon>Tylenchina</taxon>
        <taxon>Tylenchomorpha</taxon>
        <taxon>Tylenchoidea</taxon>
        <taxon>Heteroderidae</taxon>
        <taxon>Heteroderinae</taxon>
        <taxon>Globodera</taxon>
    </lineage>
</organism>
<sequence>MSRLILLIALIVLFCACALVDHASAQWGWGGGPWGGRWGGWSGRWGGGPWGGWRGGWGRGWGFAGQ</sequence>
<reference evidence="2" key="1">
    <citation type="submission" date="2014-05" db="EMBL/GenBank/DDBJ databases">
        <title>The genome and life-stage specific transcriptomes of Globodera pallida elucidate key aspects of plant parasitism by a cyst nematode.</title>
        <authorList>
            <person name="Cotton J.A."/>
            <person name="Lilley C.J."/>
            <person name="Jones L.M."/>
            <person name="Kikuchi T."/>
            <person name="Reid A.J."/>
            <person name="Thorpe P."/>
            <person name="Tsai I.J."/>
            <person name="Beasley H."/>
            <person name="Blok V."/>
            <person name="Cock P.J.A."/>
            <person name="Van den Akker S.E."/>
            <person name="Holroyd N."/>
            <person name="Hunt M."/>
            <person name="Mantelin S."/>
            <person name="Naghra H."/>
            <person name="Pain A."/>
            <person name="Palomares-Rius J.E."/>
            <person name="Zarowiecki M."/>
            <person name="Berriman M."/>
            <person name="Jones J.T."/>
            <person name="Urwin P.E."/>
        </authorList>
    </citation>
    <scope>NUCLEOTIDE SEQUENCE [LARGE SCALE GENOMIC DNA]</scope>
    <source>
        <strain evidence="2">Lindley</strain>
    </source>
</reference>
<dbReference type="PROSITE" id="PS51257">
    <property type="entry name" value="PROKAR_LIPOPROTEIN"/>
    <property type="match status" value="1"/>
</dbReference>
<dbReference type="Proteomes" id="UP000050741">
    <property type="component" value="Unassembled WGS sequence"/>
</dbReference>
<proteinExistence type="predicted"/>
<evidence type="ECO:0000313" key="3">
    <source>
        <dbReference type="WBParaSite" id="GPLIN_000283300"/>
    </source>
</evidence>
<evidence type="ECO:0000313" key="2">
    <source>
        <dbReference type="Proteomes" id="UP000050741"/>
    </source>
</evidence>
<dbReference type="AlphaFoldDB" id="A0A183BQE7"/>
<reference evidence="3" key="2">
    <citation type="submission" date="2016-06" db="UniProtKB">
        <authorList>
            <consortium name="WormBaseParasite"/>
        </authorList>
    </citation>
    <scope>IDENTIFICATION</scope>
</reference>
<keyword evidence="2" id="KW-1185">Reference proteome</keyword>